<evidence type="ECO:0000259" key="8">
    <source>
        <dbReference type="PROSITE" id="PS50102"/>
    </source>
</evidence>
<gene>
    <name evidence="9" type="primary">TRM2A</name>
    <name evidence="9" type="ORF">TR155812</name>
</gene>
<dbReference type="InterPro" id="IPR000504">
    <property type="entry name" value="RRM_dom"/>
</dbReference>
<protein>
    <recommendedName>
        <fullName evidence="4">tRNA (uracil(54)-C(5))-methyltransferase</fullName>
        <ecNumber evidence="4">2.1.1.35</ecNumber>
    </recommendedName>
</protein>
<dbReference type="SUPFAM" id="SSF54928">
    <property type="entry name" value="RNA-binding domain, RBD"/>
    <property type="match status" value="1"/>
</dbReference>
<comment type="similarity">
    <text evidence="7">Belongs to the class I-like SAM-binding methyltransferase superfamily. RNA M5U methyltransferase family.</text>
</comment>
<evidence type="ECO:0000256" key="7">
    <source>
        <dbReference type="PROSITE-ProRule" id="PRU01024"/>
    </source>
</evidence>
<dbReference type="PANTHER" id="PTHR45904:SF2">
    <property type="entry name" value="TRNA (URACIL-5-)-METHYLTRANSFERASE HOMOLOG A"/>
    <property type="match status" value="1"/>
</dbReference>
<feature type="active site" description="Nucleophile" evidence="7">
    <location>
        <position position="596"/>
    </location>
</feature>
<keyword evidence="2 7" id="KW-0808">Transferase</keyword>
<accession>A0A0X3Q267</accession>
<organism evidence="9">
    <name type="scientific">Schistocephalus solidus</name>
    <name type="common">Tapeworm</name>
    <dbReference type="NCBI Taxonomy" id="70667"/>
    <lineage>
        <taxon>Eukaryota</taxon>
        <taxon>Metazoa</taxon>
        <taxon>Spiralia</taxon>
        <taxon>Lophotrochozoa</taxon>
        <taxon>Platyhelminthes</taxon>
        <taxon>Cestoda</taxon>
        <taxon>Eucestoda</taxon>
        <taxon>Diphyllobothriidea</taxon>
        <taxon>Diphyllobothriidae</taxon>
        <taxon>Schistocephalus</taxon>
    </lineage>
</organism>
<dbReference type="GO" id="GO:0003723">
    <property type="term" value="F:RNA binding"/>
    <property type="evidence" value="ECO:0007669"/>
    <property type="project" value="UniProtKB-UniRule"/>
</dbReference>
<dbReference type="GO" id="GO:0030697">
    <property type="term" value="F:tRNA (uracil(54)-C5)-methyltransferase activity, S-adenosyl methionine-dependent"/>
    <property type="evidence" value="ECO:0007669"/>
    <property type="project" value="UniProtKB-EC"/>
</dbReference>
<dbReference type="CDD" id="cd02440">
    <property type="entry name" value="AdoMet_MTases"/>
    <property type="match status" value="1"/>
</dbReference>
<feature type="domain" description="RRM" evidence="8">
    <location>
        <begin position="50"/>
        <end position="122"/>
    </location>
</feature>
<dbReference type="Pfam" id="PF13847">
    <property type="entry name" value="Methyltransf_31"/>
    <property type="match status" value="1"/>
</dbReference>
<dbReference type="InterPro" id="IPR012677">
    <property type="entry name" value="Nucleotide-bd_a/b_plait_sf"/>
</dbReference>
<evidence type="ECO:0000256" key="1">
    <source>
        <dbReference type="ARBA" id="ARBA00022603"/>
    </source>
</evidence>
<feature type="binding site" evidence="7">
    <location>
        <position position="568"/>
    </location>
    <ligand>
        <name>S-adenosyl-L-methionine</name>
        <dbReference type="ChEBI" id="CHEBI:59789"/>
    </ligand>
</feature>
<dbReference type="GO" id="GO:0032259">
    <property type="term" value="P:methylation"/>
    <property type="evidence" value="ECO:0007669"/>
    <property type="project" value="UniProtKB-KW"/>
</dbReference>
<keyword evidence="6" id="KW-0694">RNA-binding</keyword>
<name>A0A0X3Q267_SCHSO</name>
<reference evidence="9" key="1">
    <citation type="submission" date="2016-01" db="EMBL/GenBank/DDBJ databases">
        <title>Reference transcriptome for the parasite Schistocephalus solidus: insights into the molecular evolution of parasitism.</title>
        <authorList>
            <person name="Hebert F.O."/>
            <person name="Grambauer S."/>
            <person name="Barber I."/>
            <person name="Landry C.R."/>
            <person name="Aubin-Horth N."/>
        </authorList>
    </citation>
    <scope>NUCLEOTIDE SEQUENCE</scope>
</reference>
<comment type="caution">
    <text evidence="7">Lacks conserved residue(s) required for the propagation of feature annotation.</text>
</comment>
<dbReference type="InterPro" id="IPR035979">
    <property type="entry name" value="RBD_domain_sf"/>
</dbReference>
<comment type="catalytic activity">
    <reaction evidence="5">
        <text>uridine(54) in tRNA + S-adenosyl-L-methionine = 5-methyluridine(54) in tRNA + S-adenosyl-L-homocysteine + H(+)</text>
        <dbReference type="Rhea" id="RHEA:42712"/>
        <dbReference type="Rhea" id="RHEA-COMP:10167"/>
        <dbReference type="Rhea" id="RHEA-COMP:10193"/>
        <dbReference type="ChEBI" id="CHEBI:15378"/>
        <dbReference type="ChEBI" id="CHEBI:57856"/>
        <dbReference type="ChEBI" id="CHEBI:59789"/>
        <dbReference type="ChEBI" id="CHEBI:65315"/>
        <dbReference type="ChEBI" id="CHEBI:74447"/>
        <dbReference type="EC" id="2.1.1.35"/>
    </reaction>
    <physiologicalReaction direction="left-to-right" evidence="5">
        <dbReference type="Rhea" id="RHEA:42713"/>
    </physiologicalReaction>
</comment>
<keyword evidence="3 7" id="KW-0949">S-adenosyl-L-methionine</keyword>
<dbReference type="SUPFAM" id="SSF53335">
    <property type="entry name" value="S-adenosyl-L-methionine-dependent methyltransferases"/>
    <property type="match status" value="1"/>
</dbReference>
<evidence type="ECO:0000256" key="4">
    <source>
        <dbReference type="ARBA" id="ARBA00033763"/>
    </source>
</evidence>
<dbReference type="InterPro" id="IPR029063">
    <property type="entry name" value="SAM-dependent_MTases_sf"/>
</dbReference>
<dbReference type="Gene3D" id="2.40.50.1070">
    <property type="match status" value="1"/>
</dbReference>
<dbReference type="PANTHER" id="PTHR45904">
    <property type="entry name" value="TRNA (URACIL-5-)-METHYLTRANSFERASE"/>
    <property type="match status" value="1"/>
</dbReference>
<dbReference type="PROSITE" id="PS51687">
    <property type="entry name" value="SAM_MT_RNA_M5U"/>
    <property type="match status" value="1"/>
</dbReference>
<evidence type="ECO:0000256" key="2">
    <source>
        <dbReference type="ARBA" id="ARBA00022679"/>
    </source>
</evidence>
<dbReference type="InterPro" id="IPR025714">
    <property type="entry name" value="Methyltranfer_dom"/>
</dbReference>
<evidence type="ECO:0000256" key="3">
    <source>
        <dbReference type="ARBA" id="ARBA00022691"/>
    </source>
</evidence>
<dbReference type="InterPro" id="IPR045850">
    <property type="entry name" value="TRM2_met"/>
</dbReference>
<dbReference type="Gene3D" id="3.40.50.150">
    <property type="entry name" value="Vaccinia Virus protein VP39"/>
    <property type="match status" value="1"/>
</dbReference>
<feature type="binding site" evidence="7">
    <location>
        <position position="452"/>
    </location>
    <ligand>
        <name>S-adenosyl-L-methionine</name>
        <dbReference type="ChEBI" id="CHEBI:59789"/>
    </ligand>
</feature>
<evidence type="ECO:0000313" key="9">
    <source>
        <dbReference type="EMBL" id="JAP58111.1"/>
    </source>
</evidence>
<dbReference type="InterPro" id="IPR010280">
    <property type="entry name" value="U5_MeTrfase_fam"/>
</dbReference>
<feature type="binding site" evidence="7">
    <location>
        <position position="518"/>
    </location>
    <ligand>
        <name>S-adenosyl-L-methionine</name>
        <dbReference type="ChEBI" id="CHEBI:59789"/>
    </ligand>
</feature>
<dbReference type="EMBL" id="GEEE01005114">
    <property type="protein sequence ID" value="JAP58111.1"/>
    <property type="molecule type" value="Transcribed_RNA"/>
</dbReference>
<dbReference type="PROSITE" id="PS50102">
    <property type="entry name" value="RRM"/>
    <property type="match status" value="1"/>
</dbReference>
<dbReference type="GO" id="GO:0006396">
    <property type="term" value="P:RNA processing"/>
    <property type="evidence" value="ECO:0007669"/>
    <property type="project" value="InterPro"/>
</dbReference>
<sequence>MECSKGSVNSACECWKLKDTGGISEFKSPCSSTNCIYAYIRAGHTSFEQYKIQIENLYRFASTKVVKKLLTSLELKPSKVKIIHKGPCFISFRSSEDRDQAVTKLNGYVFKGLTLKVRTARPAADPALLKRAQEADETNNTPVEKRARIDEMESESSQNPVNPIDLVAPLWRLAYNPDQIQAKQETALSHLAKLRSTVRKVNTFRYCNTCLRTGFMSSKSIRLAEEFCPINRSPVETGYRNKAEFTIGQDGEGKSPVVGCRLGKYCKGSTRVASPSGLPIFSESILNVVCHLQGFLDFISNPETFSDHSFVVSSPTLSLRGTSEKENQTSLKDQALALSRKLLSYDLISRSGHWSSALVRETRMNDRLLRVELHRDNLTDTEISDLQDIIKAWFSPGGPGEAAQLSSLCLSVLSGVSRAPGSFTDNILFGNGTLTELCCGLRFTISMDAFFQVNTPAAEILYNVIKERCLNLFDPPKVGDDAATKTHKIDAVLLDICCGTGTIGLCLAECFESVFGIELVPAAVENARHNAELNGITNAKFLAGRAELLLTDVIRGLAPDKQIVAILDPPRAGVHPGVIEVLRRCSRIRHLIFVACDLAAAIPNFVSLARPPSKKFIGDPFLPTSACCVDLFPQTPNIEVVVVLERLSARDCEKEH</sequence>
<evidence type="ECO:0000256" key="6">
    <source>
        <dbReference type="PROSITE-ProRule" id="PRU00176"/>
    </source>
</evidence>
<proteinExistence type="inferred from homology"/>
<evidence type="ECO:0000256" key="5">
    <source>
        <dbReference type="ARBA" id="ARBA00047278"/>
    </source>
</evidence>
<keyword evidence="1 7" id="KW-0489">Methyltransferase</keyword>
<dbReference type="EC" id="2.1.1.35" evidence="4"/>
<dbReference type="AlphaFoldDB" id="A0A0X3Q267"/>
<dbReference type="Gene3D" id="3.30.70.330">
    <property type="match status" value="1"/>
</dbReference>